<dbReference type="InterPro" id="IPR050007">
    <property type="entry name" value="OtnK"/>
</dbReference>
<organism evidence="15 16">
    <name type="scientific">Thioclava arctica</name>
    <dbReference type="NCBI Taxonomy" id="3238301"/>
    <lineage>
        <taxon>Bacteria</taxon>
        <taxon>Pseudomonadati</taxon>
        <taxon>Pseudomonadota</taxon>
        <taxon>Alphaproteobacteria</taxon>
        <taxon>Rhodobacterales</taxon>
        <taxon>Paracoccaceae</taxon>
        <taxon>Thioclava</taxon>
    </lineage>
</organism>
<evidence type="ECO:0000256" key="5">
    <source>
        <dbReference type="ARBA" id="ARBA00022840"/>
    </source>
</evidence>
<keyword evidence="3" id="KW-0547">Nucleotide-binding</keyword>
<dbReference type="InterPro" id="IPR042213">
    <property type="entry name" value="NBD_C_sf"/>
</dbReference>
<keyword evidence="6" id="KW-0119">Carbohydrate metabolism</keyword>
<evidence type="ECO:0000256" key="9">
    <source>
        <dbReference type="ARBA" id="ARBA00037335"/>
    </source>
</evidence>
<dbReference type="RefSeq" id="WP_368390766.1">
    <property type="nucleotide sequence ID" value="NZ_JBFRYC010000001.1"/>
</dbReference>
<evidence type="ECO:0000259" key="14">
    <source>
        <dbReference type="Pfam" id="PF17042"/>
    </source>
</evidence>
<feature type="domain" description="Four-carbon acid sugar kinase N-terminal" evidence="13">
    <location>
        <begin position="3"/>
        <end position="227"/>
    </location>
</feature>
<keyword evidence="4 15" id="KW-0418">Kinase</keyword>
<feature type="domain" description="Four-carbon acid sugar kinase nucleotide binding" evidence="14">
    <location>
        <begin position="254"/>
        <end position="411"/>
    </location>
</feature>
<evidence type="ECO:0000256" key="8">
    <source>
        <dbReference type="ARBA" id="ARBA00036346"/>
    </source>
</evidence>
<evidence type="ECO:0000256" key="1">
    <source>
        <dbReference type="ARBA" id="ARBA00005715"/>
    </source>
</evidence>
<dbReference type="InterPro" id="IPR031475">
    <property type="entry name" value="NBD_C"/>
</dbReference>
<evidence type="ECO:0000256" key="10">
    <source>
        <dbReference type="ARBA" id="ARBA00039095"/>
    </source>
</evidence>
<comment type="caution">
    <text evidence="15">The sequence shown here is derived from an EMBL/GenBank/DDBJ whole genome shotgun (WGS) entry which is preliminary data.</text>
</comment>
<evidence type="ECO:0000313" key="15">
    <source>
        <dbReference type="EMBL" id="MEX1660466.1"/>
    </source>
</evidence>
<evidence type="ECO:0000256" key="2">
    <source>
        <dbReference type="ARBA" id="ARBA00022679"/>
    </source>
</evidence>
<evidence type="ECO:0000259" key="13">
    <source>
        <dbReference type="Pfam" id="PF07005"/>
    </source>
</evidence>
<evidence type="ECO:0000256" key="4">
    <source>
        <dbReference type="ARBA" id="ARBA00022777"/>
    </source>
</evidence>
<protein>
    <recommendedName>
        <fullName evidence="11">3-oxo-tetronate kinase</fullName>
        <ecNumber evidence="10">2.7.1.217</ecNumber>
    </recommendedName>
    <alternativeName>
        <fullName evidence="12">3-dehydrotetronate 4-kinase</fullName>
    </alternativeName>
</protein>
<evidence type="ECO:0000256" key="6">
    <source>
        <dbReference type="ARBA" id="ARBA00023277"/>
    </source>
</evidence>
<dbReference type="EC" id="2.7.1.217" evidence="10"/>
<dbReference type="Pfam" id="PF07005">
    <property type="entry name" value="SBD_N"/>
    <property type="match status" value="1"/>
</dbReference>
<evidence type="ECO:0000256" key="11">
    <source>
        <dbReference type="ARBA" id="ARBA00039461"/>
    </source>
</evidence>
<dbReference type="InterPro" id="IPR010737">
    <property type="entry name" value="4-carb_acid_sugar_kinase_N"/>
</dbReference>
<comment type="function">
    <text evidence="9">Catalyzes the ATP-dependent phosphorylation of 3-oxo-tetronate to 3-oxo-tetronate 4-phosphate.</text>
</comment>
<dbReference type="Proteomes" id="UP001557465">
    <property type="component" value="Unassembled WGS sequence"/>
</dbReference>
<dbReference type="GO" id="GO:0016301">
    <property type="term" value="F:kinase activity"/>
    <property type="evidence" value="ECO:0007669"/>
    <property type="project" value="UniProtKB-KW"/>
</dbReference>
<accession>A0ABV3TFR6</accession>
<dbReference type="Gene3D" id="3.40.980.20">
    <property type="entry name" value="Four-carbon acid sugar kinase, nucleotide binding domain"/>
    <property type="match status" value="1"/>
</dbReference>
<dbReference type="SUPFAM" id="SSF142764">
    <property type="entry name" value="YgbK-like"/>
    <property type="match status" value="1"/>
</dbReference>
<dbReference type="InterPro" id="IPR037051">
    <property type="entry name" value="4-carb_acid_sugar_kinase_N_sf"/>
</dbReference>
<reference evidence="15 16" key="1">
    <citation type="journal article" date="2011" name="Int. J. Syst. Evol. Microbiol.">
        <title>Zhongshania antarctica gen. nov., sp. nov. and Zhongshania guokunii sp. nov., gammaproteobacteria respectively isolated from coastal attached (fast) ice and surface seawater of the Antarctic.</title>
        <authorList>
            <person name="Li H.J."/>
            <person name="Zhang X.Y."/>
            <person name="Chen C.X."/>
            <person name="Zhang Y.J."/>
            <person name="Gao Z.M."/>
            <person name="Yu Y."/>
            <person name="Chen X.L."/>
            <person name="Chen B."/>
            <person name="Zhang Y.Z."/>
        </authorList>
    </citation>
    <scope>NUCLEOTIDE SEQUENCE [LARGE SCALE GENOMIC DNA]</scope>
    <source>
        <strain evidence="15 16">15-R06ZXC-3</strain>
    </source>
</reference>
<evidence type="ECO:0000256" key="3">
    <source>
        <dbReference type="ARBA" id="ARBA00022741"/>
    </source>
</evidence>
<evidence type="ECO:0000256" key="12">
    <source>
        <dbReference type="ARBA" id="ARBA00041377"/>
    </source>
</evidence>
<dbReference type="Pfam" id="PF17042">
    <property type="entry name" value="NBD_C"/>
    <property type="match status" value="1"/>
</dbReference>
<comment type="similarity">
    <text evidence="1">Belongs to the four-carbon acid sugar kinase family.</text>
</comment>
<keyword evidence="2 15" id="KW-0808">Transferase</keyword>
<proteinExistence type="inferred from homology"/>
<comment type="catalytic activity">
    <reaction evidence="8">
        <text>3-dehydro-D-erythronate + ATP = 3-dehydro-4-O-phospho-D-erythronate + ADP + H(+)</text>
        <dbReference type="Rhea" id="RHEA:52556"/>
        <dbReference type="ChEBI" id="CHEBI:15378"/>
        <dbReference type="ChEBI" id="CHEBI:30616"/>
        <dbReference type="ChEBI" id="CHEBI:57958"/>
        <dbReference type="ChEBI" id="CHEBI:136593"/>
        <dbReference type="ChEBI" id="CHEBI:456216"/>
        <dbReference type="EC" id="2.7.1.217"/>
    </reaction>
</comment>
<keyword evidence="5" id="KW-0067">ATP-binding</keyword>
<keyword evidence="16" id="KW-1185">Reference proteome</keyword>
<comment type="catalytic activity">
    <reaction evidence="7">
        <text>3-dehydro-L-erythronate + ATP = 3-dehydro-4-O-phospho-L-erythronate + ADP + H(+)</text>
        <dbReference type="Rhea" id="RHEA:52552"/>
        <dbReference type="ChEBI" id="CHEBI:15378"/>
        <dbReference type="ChEBI" id="CHEBI:30616"/>
        <dbReference type="ChEBI" id="CHEBI:136592"/>
        <dbReference type="ChEBI" id="CHEBI:136670"/>
        <dbReference type="ChEBI" id="CHEBI:456216"/>
        <dbReference type="EC" id="2.7.1.217"/>
    </reaction>
</comment>
<gene>
    <name evidence="15" type="primary">otnK</name>
    <name evidence="15" type="ORF">AB4874_02220</name>
</gene>
<sequence>MLIGAVADDITGATDLCLMLSRSGLKTRQVIGLPGPHTDLSGADAVVVALKSRTIPAAEAVEMSLQAAQALRDAGAQRLMFKYCSTFDSTDAGNIGPVIEALMDFTGAEQTIACPAFPATGRTVYKGHLFVGDRLLSESPLKDHPLTPMRDSDLVRVLGRQTRLPVGCIDITTIRQGEGALRAALDAARKAGTRIVVTDTLDETDLMVLGAACADMPLITGGSGIGLGLAAALRAQTDPRPAPTRMPAPAGRTAILAGSCSVATRGQIATAQAAGLPSYAIDVNALSEGLQEASEIADWAIAQPADSTPLIYSSAEPGQLAKIQSRLGREASGALVEDTLATVAKRLSDAGFTRMLIAGGETSGAVTAALGVSLLEIGPEIDPGVPWTASLSEPHLALALKSGNFGSEDFFLKAWDLLEPEAEHV</sequence>
<dbReference type="NCBIfam" id="NF043035">
    <property type="entry name" value="OxoTetrKin"/>
    <property type="match status" value="1"/>
</dbReference>
<dbReference type="EMBL" id="JBFRYC010000001">
    <property type="protein sequence ID" value="MEX1660466.1"/>
    <property type="molecule type" value="Genomic_DNA"/>
</dbReference>
<evidence type="ECO:0000313" key="16">
    <source>
        <dbReference type="Proteomes" id="UP001557465"/>
    </source>
</evidence>
<dbReference type="Gene3D" id="3.40.50.10840">
    <property type="entry name" value="Putative sugar-binding, N-terminal domain"/>
    <property type="match status" value="1"/>
</dbReference>
<evidence type="ECO:0000256" key="7">
    <source>
        <dbReference type="ARBA" id="ARBA00035898"/>
    </source>
</evidence>
<name>A0ABV3TFR6_9RHOB</name>